<keyword evidence="2" id="KW-0436">Ligase</keyword>
<dbReference type="GO" id="GO:0006310">
    <property type="term" value="P:DNA recombination"/>
    <property type="evidence" value="ECO:0007669"/>
    <property type="project" value="InterPro"/>
</dbReference>
<dbReference type="GO" id="GO:0005524">
    <property type="term" value="F:ATP binding"/>
    <property type="evidence" value="ECO:0007669"/>
    <property type="project" value="InterPro"/>
</dbReference>
<dbReference type="GO" id="GO:0003910">
    <property type="term" value="F:DNA ligase (ATP) activity"/>
    <property type="evidence" value="ECO:0007669"/>
    <property type="project" value="InterPro"/>
</dbReference>
<protein>
    <submittedName>
        <fullName evidence="2">ATP-dependent DNA ligase</fullName>
    </submittedName>
</protein>
<dbReference type="AlphaFoldDB" id="A0A927N0F4"/>
<reference evidence="2" key="1">
    <citation type="submission" date="2020-10" db="EMBL/GenBank/DDBJ databases">
        <title>Sequencing the genomes of 1000 actinobacteria strains.</title>
        <authorList>
            <person name="Klenk H.-P."/>
        </authorList>
    </citation>
    <scope>NUCLEOTIDE SEQUENCE</scope>
    <source>
        <strain evidence="2">DSM 45354</strain>
    </source>
</reference>
<comment type="caution">
    <text evidence="2">The sequence shown here is derived from an EMBL/GenBank/DDBJ whole genome shotgun (WGS) entry which is preliminary data.</text>
</comment>
<evidence type="ECO:0000313" key="3">
    <source>
        <dbReference type="Proteomes" id="UP000638648"/>
    </source>
</evidence>
<gene>
    <name evidence="2" type="ORF">HEB94_006727</name>
</gene>
<dbReference type="GO" id="GO:0006281">
    <property type="term" value="P:DNA repair"/>
    <property type="evidence" value="ECO:0007669"/>
    <property type="project" value="InterPro"/>
</dbReference>
<organism evidence="2 3">
    <name type="scientific">Actinopolymorpha pittospori</name>
    <dbReference type="NCBI Taxonomy" id="648752"/>
    <lineage>
        <taxon>Bacteria</taxon>
        <taxon>Bacillati</taxon>
        <taxon>Actinomycetota</taxon>
        <taxon>Actinomycetes</taxon>
        <taxon>Propionibacteriales</taxon>
        <taxon>Actinopolymorphaceae</taxon>
        <taxon>Actinopolymorpha</taxon>
    </lineage>
</organism>
<dbReference type="EMBL" id="JADBEM010000001">
    <property type="protein sequence ID" value="MBE1609879.1"/>
    <property type="molecule type" value="Genomic_DNA"/>
</dbReference>
<dbReference type="PROSITE" id="PS50160">
    <property type="entry name" value="DNA_LIGASE_A3"/>
    <property type="match status" value="1"/>
</dbReference>
<sequence length="60" mass="6718">MLKRLFRRVPARSPLTLAMQTADPGVAQEWYDTMAVAGVEGLVIKPANSQYLPGSRLWMK</sequence>
<proteinExistence type="predicted"/>
<dbReference type="SUPFAM" id="SSF56091">
    <property type="entry name" value="DNA ligase/mRNA capping enzyme, catalytic domain"/>
    <property type="match status" value="1"/>
</dbReference>
<evidence type="ECO:0000313" key="2">
    <source>
        <dbReference type="EMBL" id="MBE1609879.1"/>
    </source>
</evidence>
<dbReference type="Pfam" id="PF01068">
    <property type="entry name" value="DNA_ligase_A_M"/>
    <property type="match status" value="1"/>
</dbReference>
<name>A0A927N0F4_9ACTN</name>
<dbReference type="InterPro" id="IPR012310">
    <property type="entry name" value="DNA_ligase_ATP-dep_cent"/>
</dbReference>
<keyword evidence="3" id="KW-1185">Reference proteome</keyword>
<feature type="domain" description="ATP-dependent DNA ligase family profile" evidence="1">
    <location>
        <begin position="1"/>
        <end position="60"/>
    </location>
</feature>
<dbReference type="Proteomes" id="UP000638648">
    <property type="component" value="Unassembled WGS sequence"/>
</dbReference>
<evidence type="ECO:0000259" key="1">
    <source>
        <dbReference type="PROSITE" id="PS50160"/>
    </source>
</evidence>
<dbReference type="Gene3D" id="3.30.1490.70">
    <property type="match status" value="1"/>
</dbReference>
<accession>A0A927N0F4</accession>